<dbReference type="PANTHER" id="PTHR11319">
    <property type="entry name" value="G PROTEIN-COUPLED RECEPTOR-RELATED"/>
    <property type="match status" value="1"/>
</dbReference>
<feature type="transmembrane region" description="Helical" evidence="2">
    <location>
        <begin position="2686"/>
        <end position="2706"/>
    </location>
</feature>
<feature type="transmembrane region" description="Helical" evidence="2">
    <location>
        <begin position="2564"/>
        <end position="2586"/>
    </location>
</feature>
<feature type="transmembrane region" description="Helical" evidence="2">
    <location>
        <begin position="2718"/>
        <end position="2738"/>
    </location>
</feature>
<feature type="transmembrane region" description="Helical" evidence="2">
    <location>
        <begin position="2904"/>
        <end position="2925"/>
    </location>
</feature>
<gene>
    <name evidence="4" type="ORF">PSON_ATCC_30995.1.T0510264</name>
</gene>
<evidence type="ECO:0000313" key="5">
    <source>
        <dbReference type="Proteomes" id="UP000692954"/>
    </source>
</evidence>
<feature type="transmembrane region" description="Helical" evidence="2">
    <location>
        <begin position="2873"/>
        <end position="2892"/>
    </location>
</feature>
<feature type="transmembrane region" description="Helical" evidence="2">
    <location>
        <begin position="2763"/>
        <end position="2785"/>
    </location>
</feature>
<keyword evidence="3" id="KW-0732">Signal</keyword>
<dbReference type="Proteomes" id="UP000692954">
    <property type="component" value="Unassembled WGS sequence"/>
</dbReference>
<feature type="signal peptide" evidence="3">
    <location>
        <begin position="1"/>
        <end position="20"/>
    </location>
</feature>
<evidence type="ECO:0000313" key="4">
    <source>
        <dbReference type="EMBL" id="CAD8087563.1"/>
    </source>
</evidence>
<dbReference type="EMBL" id="CAJJDN010000051">
    <property type="protein sequence ID" value="CAD8087563.1"/>
    <property type="molecule type" value="Genomic_DNA"/>
</dbReference>
<evidence type="ECO:0000256" key="3">
    <source>
        <dbReference type="SAM" id="SignalP"/>
    </source>
</evidence>
<name>A0A8S1NDG7_9CILI</name>
<comment type="caution">
    <text evidence="4">The sequence shown here is derived from an EMBL/GenBank/DDBJ whole genome shotgun (WGS) entry which is preliminary data.</text>
</comment>
<accession>A0A8S1NDG7</accession>
<sequence>MIIHFSQLLSFLLLVRQVKCQCEFLPFENELNIQNPQGEYVQELPIQVIQGEQNVGFGIWMNYRPLLIMEELDERNSKIVISKTEKIIINEGDFIYLIEQRINKYKIIVVSVSIDSTTQSIYYQIFYSFKQNIDTLIFAVDILKYEGIWIMFYVYFDQNKKQTTFGIYNPLEVIPTQTVNDLPYFELNILHKFGGLINYQNQNREWVILNRFHGIIDYTFTTNEENIFSDFESCPNPSLSYDICYDEERIIFNLQGYNQALSGEKFYERRIEQAVKTTIYVLNGWLKLNHLSHFQLETVIFRITSSDNYNDDLYFGDQQALLKYYQNNNPINNGLEISTYSYQFPLKRKQKTDNNQKVSQFGEEFQELLINWHYFDYQVGTLNNNGQPILQIYFPTINEIRQYKWSEPIQHFKQTNYYILFGGDHYSKTFMSGYASGINIEFFCEPQEILFSLQCHYSCLTCDGPTSQNCLSCSEISFRQFQETQRTCQCQKGFLDLDDQMECKSALQELFHISKQEIELKCSKPGQSDCHDQNIQCDFGYFEYNNNCIQCPFQKEALQGTKIFCLNCITEPKDFAKTLLCSQDAETYFTNIDYVFKIKDKFSHQSSPFEIQLDENQNYIVKLSLSLKIQEGCKEGYFLKENKCYPCSEMCLRCQSSSECYCCIDGFFADSNKQCRECKNCKTCSSLEFCLSCNEGQQWHYYNCITCGHNCKSCDYNGYCLQCNESPSLYYVSLDGKNCRECNIENCIYCFEYIYNGGLYYTNLDLKFNIINYDIFSVFFSCALCKENYFFNSNSQKCELKPLNDDCDFAIIFTDSTQKCIISSKNIDAVQNIDCLTLQYCKQCIKNYNQNDSFCILCEDGYYSSLLTGQCKQCAIICKTCIEQNKQQQDFWKWDIKATHQLFQNLNNNRLIENYETIMNLEQICTSCQIGYVLYKHQCIKDCDKTCEKCEIINEQSTCVQCHETQSGFLKSINSKGICQQCPFNCVACLDRTKEEIYEINPYFIMTNLNEQFTRKCFEKTRKINEYENYFYDSYTQQINTCNLYNQCYNKILIKQNLYCDDGQYNTLKYDAILKGDKLFEYKNIWIRNLFEEGLYFTKLETPSLYKYLNEISIREVEYQFTLIQNEITECFFTQFNQINQKIQQNVFTLQQVNILFIGEAQPTVLRVFSNLTFSNFTTISFHKIQFRFSRFSYDSIKLDYFPVSLFSIKKSISLRIINCTFTNYDDTETNYSLTIKSNIPYTLYIEDLIISKFYIYNSDIFVLTAQESLTKNSIQLKNVLIIDSYFYNSSFLKFQAQNNDLSQNLELYQIQILNTQFIQSNFLISNCQLNFSVGSLSINSITVQNIRLEENSSLIYLPCINQSQIFNLILDNSMIFLGSKFYSSNIIHLQDWIINNTKVANSTLISNNVDYSKSNQAILSSSSPIVKNCSIINVQYDNDQQILVIIKYKVIKSQKFELRGLILQNCFKTSRDQEKQTSYEQSMIFIECQICYLEDIQILRRHGLPELTIMNSEQLEIRNLTISQNQYFLPKSLHSNIECVKQYTFFDMYFYLYIGQYQNVLIDQLKISNSLSFNNPFIVFSGYDIMLKIHSEKITIQNVIITSNMLIIFDANQHASLISIISQQQSSVMLSNINFTNNHLNEYYEDLTRASATTMYIQLQFGTVIIDNCIFFQNIVTNSSDAILYVKAFSLLLRNSLFQNSGLINVSHLSQHLIFSEFQDLSENNYNVIFPIKSSGGNGFFIISILEINNITINTSHSYNGGGFQIKTHGTSLIHINNSLFYNTMTSLEHSIYSMGGCFHIDASLSKFTFKLHNSIIDSSYSRYDGGAIYIIPSLSYNWIEYHNLIVTDCFSLQNSFFSYVLSKIETIFSSIIFQNIQFYSTEYGFQQYFSQISDLSEDDASNIAKSNPMIFVQYGNITILNCSFLSTYIQFFLKIEQAENVVLQNVKVINCTVLQSPLFKFNLRSQLSGQLQISNLQLSNIIQIKKEIQDSCILKNYTIKSGLQCPAQLPQVPFYYDEEDQTQQRKLQLDCNQFLIYTNSKMNYSLIEIDKFNKNHKLIVEKMLLSNIYCETCEYGLFRILQIENKEQENFKFSQVIIKNCICGITGCLSILKRSDESIFKNSLLESARLLQQQNYDQLHFKQNLQISILDSTFLNNTALYGGSLFIFEVGILIKNCIFQNNSAQIGGAIYFYSQEAQVLILNSQIIQNAAKIAGGVFLNQQSLQLTKELDFQLSNNNSTMYGNDIFEKPRSLTLSVDGGKTVFGKTLYDSSNDEIIEQIINNPYKAFGYSQTMRYLTMPTGRSIGSYQYFDYHTSIMIPYNLTFRIIALDKFLNQIKGLSNTFCTINSKTFNTTSQKEEPNFNYNLSIQNVTFNEITGDYNLDDLIIYFKPNLTNDLVLQLTIQCNSISVPQYENEPPFKINNTITNYKLLVNIKTFPCQLGEFLNSTSGGCTLCDTFQNQYQVQWNAQSCSYKDDLKMKSIQSSMIELRSGYWRAYYYSQIIEYCYHLLENCQGGWKPGDYSCTQGHIGALCEQCDLYDTIGLGSYSVSSKYSCGNCNQIAFNIISIILITLWTLISTLMSVSSTVEMIDEFIIGLKLKVFGGGSTLQKTSSAILIKIFTNYLQIISTIFTFQLQVPIELTSFINSVGNPIESMAYSLDCFLVSRSDILIIYFRIIWSQIMATLYITIFFTLGGIAIITKLIKFEFSYISTTLIYLFIYLQPNIIGGLISLLSFRKISGELWIQGNVAYRYDTISHAQWMISFCLPLIIIFGFILPFFLWYGVHKNRHSLDKTQVRQTWGYLYNEYKLNTYYWETIKIFQKQIIIIVLTYYDDYIPIKASIVFLMEFGYSYLATSYKPYQTGQLNQLDAQSTVVCAVSIILASSIYAAQQQQIQEIFWPFYVIIGLLNSLFILTMILQILFTNFKKLDEKLDTIKEIIAKRFPYFVNSHPFIKKLFKNRKSKKSRIQERFNKIKLYLKPQVRKILEFKKMNNFQLPGTTNTQKSEETEREDDSQYRALDSLSKQKQREARTFQIIQSSSYAANDKTQFFLFPKTRINQEVK</sequence>
<keyword evidence="2" id="KW-0812">Transmembrane</keyword>
<dbReference type="OrthoDB" id="77931at2759"/>
<evidence type="ECO:0000256" key="2">
    <source>
        <dbReference type="SAM" id="Phobius"/>
    </source>
</evidence>
<keyword evidence="2" id="KW-0472">Membrane</keyword>
<dbReference type="PANTHER" id="PTHR11319:SF35">
    <property type="entry name" value="OUTER MEMBRANE PROTEIN PMPC-RELATED"/>
    <property type="match status" value="1"/>
</dbReference>
<evidence type="ECO:0000256" key="1">
    <source>
        <dbReference type="SAM" id="MobiDB-lite"/>
    </source>
</evidence>
<feature type="region of interest" description="Disordered" evidence="1">
    <location>
        <begin position="2999"/>
        <end position="3032"/>
    </location>
</feature>
<dbReference type="InterPro" id="IPR006212">
    <property type="entry name" value="Furin_repeat"/>
</dbReference>
<reference evidence="4" key="1">
    <citation type="submission" date="2021-01" db="EMBL/GenBank/DDBJ databases">
        <authorList>
            <consortium name="Genoscope - CEA"/>
            <person name="William W."/>
        </authorList>
    </citation>
    <scope>NUCLEOTIDE SEQUENCE</scope>
</reference>
<organism evidence="4 5">
    <name type="scientific">Paramecium sonneborni</name>
    <dbReference type="NCBI Taxonomy" id="65129"/>
    <lineage>
        <taxon>Eukaryota</taxon>
        <taxon>Sar</taxon>
        <taxon>Alveolata</taxon>
        <taxon>Ciliophora</taxon>
        <taxon>Intramacronucleata</taxon>
        <taxon>Oligohymenophorea</taxon>
        <taxon>Peniculida</taxon>
        <taxon>Parameciidae</taxon>
        <taxon>Paramecium</taxon>
    </lineage>
</organism>
<feature type="chain" id="PRO_5035821606" evidence="3">
    <location>
        <begin position="21"/>
        <end position="3065"/>
    </location>
</feature>
<keyword evidence="5" id="KW-1185">Reference proteome</keyword>
<dbReference type="CDD" id="cd00064">
    <property type="entry name" value="FU"/>
    <property type="match status" value="1"/>
</dbReference>
<proteinExistence type="predicted"/>
<keyword evidence="2" id="KW-1133">Transmembrane helix</keyword>
<protein>
    <submittedName>
        <fullName evidence="4">Uncharacterized protein</fullName>
    </submittedName>
</protein>